<keyword evidence="2" id="KW-1185">Reference proteome</keyword>
<sequence>MNRSLCFAMEAILGVEGIHDKKFTSWATRQRVINLEFDSTAEQVRMIQSKIDKARIIVAAYTPTVLTRKAYGSLLATSHDHVHSCCPSVHTTLEDTRAPFAPIPERNRVLHQPQVNGISLEHFNRPVFSLLRLDKISPYPTRTFACFSKRKNPVSTGLLVSYFHGSDMADPFEQALRGLCLSFLFLLSRSEMAINNDKFHWFAVRAQDIVVVDRTGQPTISPFQPQSVCMRLIGFKTNQNGIARQDSYRVLGIRACARYSSTCRIDKPLPVDVSTRLKRSAKKQAMTLVTSARTPCGPEFLGLWVPDGFKAYTRLCKESVTTLASAMVGGTRDDSTLH</sequence>
<organism evidence="1 2">
    <name type="scientific">Phytophthora megakarya</name>
    <dbReference type="NCBI Taxonomy" id="4795"/>
    <lineage>
        <taxon>Eukaryota</taxon>
        <taxon>Sar</taxon>
        <taxon>Stramenopiles</taxon>
        <taxon>Oomycota</taxon>
        <taxon>Peronosporomycetes</taxon>
        <taxon>Peronosporales</taxon>
        <taxon>Peronosporaceae</taxon>
        <taxon>Phytophthora</taxon>
    </lineage>
</organism>
<evidence type="ECO:0000313" key="2">
    <source>
        <dbReference type="Proteomes" id="UP000198211"/>
    </source>
</evidence>
<gene>
    <name evidence="1" type="ORF">PHMEG_00010687</name>
</gene>
<proteinExistence type="predicted"/>
<dbReference type="AlphaFoldDB" id="A0A225WDE2"/>
<evidence type="ECO:0000313" key="1">
    <source>
        <dbReference type="EMBL" id="OWZ15635.1"/>
    </source>
</evidence>
<reference evidence="2" key="1">
    <citation type="submission" date="2017-03" db="EMBL/GenBank/DDBJ databases">
        <title>Phytopthora megakarya and P. palmivora, two closely related causual agents of cacao black pod achieved similar genome size and gene model numbers by different mechanisms.</title>
        <authorList>
            <person name="Ali S."/>
            <person name="Shao J."/>
            <person name="Larry D.J."/>
            <person name="Kronmiller B."/>
            <person name="Shen D."/>
            <person name="Strem M.D."/>
            <person name="Melnick R.L."/>
            <person name="Guiltinan M.J."/>
            <person name="Tyler B.M."/>
            <person name="Meinhardt L.W."/>
            <person name="Bailey B.A."/>
        </authorList>
    </citation>
    <scope>NUCLEOTIDE SEQUENCE [LARGE SCALE GENOMIC DNA]</scope>
    <source>
        <strain evidence="2">zdho120</strain>
    </source>
</reference>
<dbReference type="Proteomes" id="UP000198211">
    <property type="component" value="Unassembled WGS sequence"/>
</dbReference>
<name>A0A225WDE2_9STRA</name>
<protein>
    <submittedName>
        <fullName evidence="1">Uncharacterized protein</fullName>
    </submittedName>
</protein>
<accession>A0A225WDE2</accession>
<comment type="caution">
    <text evidence="1">The sequence shown here is derived from an EMBL/GenBank/DDBJ whole genome shotgun (WGS) entry which is preliminary data.</text>
</comment>
<dbReference type="EMBL" id="NBNE01001083">
    <property type="protein sequence ID" value="OWZ15635.1"/>
    <property type="molecule type" value="Genomic_DNA"/>
</dbReference>